<comment type="subcellular location">
    <subcellularLocation>
        <location evidence="1">Nucleus</location>
    </subcellularLocation>
</comment>
<feature type="domain" description="Xylanolytic transcriptional activator regulatory" evidence="9">
    <location>
        <begin position="244"/>
        <end position="318"/>
    </location>
</feature>
<dbReference type="eggNOG" id="ENOG502SHT0">
    <property type="taxonomic scope" value="Eukaryota"/>
</dbReference>
<dbReference type="GO" id="GO:0008270">
    <property type="term" value="F:zinc ion binding"/>
    <property type="evidence" value="ECO:0007669"/>
    <property type="project" value="InterPro"/>
</dbReference>
<reference evidence="10 11" key="1">
    <citation type="submission" date="2013-03" db="EMBL/GenBank/DDBJ databases">
        <title>The Genome Sequence of Phialophora europaea CBS 101466.</title>
        <authorList>
            <consortium name="The Broad Institute Genomics Platform"/>
            <person name="Cuomo C."/>
            <person name="de Hoog S."/>
            <person name="Gorbushina A."/>
            <person name="Walker B."/>
            <person name="Young S.K."/>
            <person name="Zeng Q."/>
            <person name="Gargeya S."/>
            <person name="Fitzgerald M."/>
            <person name="Haas B."/>
            <person name="Abouelleil A."/>
            <person name="Allen A.W."/>
            <person name="Alvarado L."/>
            <person name="Arachchi H.M."/>
            <person name="Berlin A.M."/>
            <person name="Chapman S.B."/>
            <person name="Gainer-Dewar J."/>
            <person name="Goldberg J."/>
            <person name="Griggs A."/>
            <person name="Gujja S."/>
            <person name="Hansen M."/>
            <person name="Howarth C."/>
            <person name="Imamovic A."/>
            <person name="Ireland A."/>
            <person name="Larimer J."/>
            <person name="McCowan C."/>
            <person name="Murphy C."/>
            <person name="Pearson M."/>
            <person name="Poon T.W."/>
            <person name="Priest M."/>
            <person name="Roberts A."/>
            <person name="Saif S."/>
            <person name="Shea T."/>
            <person name="Sisk P."/>
            <person name="Sykes S."/>
            <person name="Wortman J."/>
            <person name="Nusbaum C."/>
            <person name="Birren B."/>
        </authorList>
    </citation>
    <scope>NUCLEOTIDE SEQUENCE [LARGE SCALE GENOMIC DNA]</scope>
    <source>
        <strain evidence="10 11">CBS 101466</strain>
    </source>
</reference>
<dbReference type="GO" id="GO:0043565">
    <property type="term" value="F:sequence-specific DNA binding"/>
    <property type="evidence" value="ECO:0007669"/>
    <property type="project" value="TreeGrafter"/>
</dbReference>
<sequence>MSGEVTTEGQEFGAGVPGAEAGQSARYASNPPKSDHSTAFDIAPGADISHGHDRGVLDQEAPVHEIGLIPISSGVNKYVGPSSGFGVAKLVFAKAKVAESADAQRSTNSAETHWATKSQSTFAVVPTAIPQRVEEALQLSKTFFEHVHYQHPFLHQPSHVRLVHNLYSGHSQSAIDSFQVTMVLAISAVILSRRLRIPYSGEGLCATAMQQIDEIDFQNSLQGVECLLLVQIFASYSPFLGVNPWYLNYQCLAAVLDLGLQRDLPTSSSCSAFEREMRTRTFWTIYSLDRIMATKLGRPIGLRDEACELRMPAELEDNDLHEGRQTATLQTSSSPGAMACARVLFKLALLNSEIKYIMHSISRDVPRYTYPQVPDIGAWQSDVYNRLRALHAEMPVLEADDAHMSTNCDIRYHEIAMLLFRPSPRFRKPSRDALLQCQQSAETQIGLFKRLYDADRLPFSWFDIHSICLSATTLLYCVWSEPAIAAATRIDGLIDSTRAASNILSAAGEHWTEARRSRDNLEALSSATVRWLLDLHTKSRPLNGMSQLQQPSGASNPKQNRSGIAEYSQLPDLGNATFDWDLPGVDTYLNNDNLATFVGAPDPFTADFNLTIDGMFSEYQPTFDFGI</sequence>
<dbReference type="Proteomes" id="UP000030752">
    <property type="component" value="Unassembled WGS sequence"/>
</dbReference>
<dbReference type="FunCoup" id="W2S3M6">
    <property type="interactions" value="873"/>
</dbReference>
<evidence type="ECO:0000256" key="5">
    <source>
        <dbReference type="ARBA" id="ARBA00023125"/>
    </source>
</evidence>
<keyword evidence="2" id="KW-0479">Metal-binding</keyword>
<feature type="region of interest" description="Disordered" evidence="8">
    <location>
        <begin position="1"/>
        <end position="53"/>
    </location>
</feature>
<dbReference type="GO" id="GO:0000981">
    <property type="term" value="F:DNA-binding transcription factor activity, RNA polymerase II-specific"/>
    <property type="evidence" value="ECO:0007669"/>
    <property type="project" value="TreeGrafter"/>
</dbReference>
<keyword evidence="3" id="KW-0862">Zinc</keyword>
<protein>
    <recommendedName>
        <fullName evidence="9">Xylanolytic transcriptional activator regulatory domain-containing protein</fullName>
    </recommendedName>
</protein>
<evidence type="ECO:0000256" key="1">
    <source>
        <dbReference type="ARBA" id="ARBA00004123"/>
    </source>
</evidence>
<evidence type="ECO:0000313" key="10">
    <source>
        <dbReference type="EMBL" id="ETN42544.1"/>
    </source>
</evidence>
<keyword evidence="4" id="KW-0805">Transcription regulation</keyword>
<evidence type="ECO:0000256" key="2">
    <source>
        <dbReference type="ARBA" id="ARBA00022723"/>
    </source>
</evidence>
<keyword evidence="11" id="KW-1185">Reference proteome</keyword>
<evidence type="ECO:0000256" key="7">
    <source>
        <dbReference type="ARBA" id="ARBA00023242"/>
    </source>
</evidence>
<dbReference type="AlphaFoldDB" id="W2S3M6"/>
<dbReference type="CDD" id="cd12148">
    <property type="entry name" value="fungal_TF_MHR"/>
    <property type="match status" value="1"/>
</dbReference>
<dbReference type="InParanoid" id="W2S3M6"/>
<dbReference type="OrthoDB" id="189997at2759"/>
<evidence type="ECO:0000259" key="9">
    <source>
        <dbReference type="SMART" id="SM00906"/>
    </source>
</evidence>
<dbReference type="RefSeq" id="XP_008714280.1">
    <property type="nucleotide sequence ID" value="XM_008716058.1"/>
</dbReference>
<gene>
    <name evidence="10" type="ORF">HMPREF1541_01701</name>
</gene>
<evidence type="ECO:0000256" key="4">
    <source>
        <dbReference type="ARBA" id="ARBA00023015"/>
    </source>
</evidence>
<dbReference type="HOGENOM" id="CLU_012331_2_0_1"/>
<dbReference type="Pfam" id="PF04082">
    <property type="entry name" value="Fungal_trans"/>
    <property type="match status" value="1"/>
</dbReference>
<dbReference type="InterPro" id="IPR007219">
    <property type="entry name" value="XnlR_reg_dom"/>
</dbReference>
<evidence type="ECO:0000256" key="8">
    <source>
        <dbReference type="SAM" id="MobiDB-lite"/>
    </source>
</evidence>
<evidence type="ECO:0000256" key="6">
    <source>
        <dbReference type="ARBA" id="ARBA00023163"/>
    </source>
</evidence>
<dbReference type="STRING" id="1220924.W2S3M6"/>
<proteinExistence type="predicted"/>
<dbReference type="InterPro" id="IPR052202">
    <property type="entry name" value="Yeast_MetPath_Reg"/>
</dbReference>
<dbReference type="EMBL" id="KB822718">
    <property type="protein sequence ID" value="ETN42544.1"/>
    <property type="molecule type" value="Genomic_DNA"/>
</dbReference>
<evidence type="ECO:0000313" key="11">
    <source>
        <dbReference type="Proteomes" id="UP000030752"/>
    </source>
</evidence>
<organism evidence="10 11">
    <name type="scientific">Cyphellophora europaea (strain CBS 101466)</name>
    <name type="common">Phialophora europaea</name>
    <dbReference type="NCBI Taxonomy" id="1220924"/>
    <lineage>
        <taxon>Eukaryota</taxon>
        <taxon>Fungi</taxon>
        <taxon>Dikarya</taxon>
        <taxon>Ascomycota</taxon>
        <taxon>Pezizomycotina</taxon>
        <taxon>Eurotiomycetes</taxon>
        <taxon>Chaetothyriomycetidae</taxon>
        <taxon>Chaetothyriales</taxon>
        <taxon>Cyphellophoraceae</taxon>
        <taxon>Cyphellophora</taxon>
    </lineage>
</organism>
<keyword evidence="7" id="KW-0539">Nucleus</keyword>
<accession>W2S3M6</accession>
<dbReference type="SMART" id="SM00906">
    <property type="entry name" value="Fungal_trans"/>
    <property type="match status" value="1"/>
</dbReference>
<dbReference type="GeneID" id="19969040"/>
<evidence type="ECO:0000256" key="3">
    <source>
        <dbReference type="ARBA" id="ARBA00022833"/>
    </source>
</evidence>
<name>W2S3M6_CYPE1</name>
<keyword evidence="6" id="KW-0804">Transcription</keyword>
<dbReference type="PANTHER" id="PTHR47782:SF1">
    <property type="entry name" value="PYRIMIDINE PATHWAY REGULATORY PROTEIN 1"/>
    <property type="match status" value="1"/>
</dbReference>
<dbReference type="GO" id="GO:0006351">
    <property type="term" value="P:DNA-templated transcription"/>
    <property type="evidence" value="ECO:0007669"/>
    <property type="project" value="InterPro"/>
</dbReference>
<dbReference type="GO" id="GO:0005634">
    <property type="term" value="C:nucleus"/>
    <property type="evidence" value="ECO:0007669"/>
    <property type="project" value="UniProtKB-SubCell"/>
</dbReference>
<dbReference type="PANTHER" id="PTHR47782">
    <property type="entry name" value="ZN(II)2CYS6 TRANSCRIPTION FACTOR (EUROFUNG)-RELATED"/>
    <property type="match status" value="1"/>
</dbReference>
<keyword evidence="5" id="KW-0238">DNA-binding</keyword>
<dbReference type="VEuPathDB" id="FungiDB:HMPREF1541_01701"/>
<dbReference type="GO" id="GO:0045944">
    <property type="term" value="P:positive regulation of transcription by RNA polymerase II"/>
    <property type="evidence" value="ECO:0007669"/>
    <property type="project" value="TreeGrafter"/>
</dbReference>